<reference evidence="2" key="1">
    <citation type="journal article" date="2014" name="Int. J. Syst. Evol. Microbiol.">
        <title>Complete genome sequence of Corynebacterium casei LMG S-19264T (=DSM 44701T), isolated from a smear-ripened cheese.</title>
        <authorList>
            <consortium name="US DOE Joint Genome Institute (JGI-PGF)"/>
            <person name="Walter F."/>
            <person name="Albersmeier A."/>
            <person name="Kalinowski J."/>
            <person name="Ruckert C."/>
        </authorList>
    </citation>
    <scope>NUCLEOTIDE SEQUENCE</scope>
    <source>
        <strain evidence="2">JCM 4122</strain>
    </source>
</reference>
<feature type="compositionally biased region" description="Pro residues" evidence="1">
    <location>
        <begin position="221"/>
        <end position="231"/>
    </location>
</feature>
<evidence type="ECO:0000313" key="2">
    <source>
        <dbReference type="EMBL" id="GHG15410.1"/>
    </source>
</evidence>
<dbReference type="AlphaFoldDB" id="A0A919BUJ4"/>
<sequence>MARGHGRILSSIWEDDDFISLDEQQQRLFFFLISQPNLNHAGLLPLTLRRWSRKARGLTSLELEKRLDALEAGRFVVIDEDTEELLIRSFVRNDRVYKQPRVMGAMVSDALEISSKHLRRALLDEMDRIPLDELSDEPTKYRGEDGPSIRAQIASHIQDLRKAFGDITPDPSGRGSVPPSATPSGTPSATPSDTPSEGGAEGGPRPSTRGRAGASRAHSPSPSPSPTPTPAPEERGVAEEVGQSEVIVITEADFVGAAEAAPGAEAETVSAQTIVGEWLSRVNKRPPSNVIGQTSKQIKKLLDEGIEPDDIRAGLSRWMSKGSAPSAIPSFVNEAMNASPQRTANVFQLPTGQPLVGTDAKVAGWLALAEQLRQEGDPA</sequence>
<proteinExistence type="predicted"/>
<evidence type="ECO:0000256" key="1">
    <source>
        <dbReference type="SAM" id="MobiDB-lite"/>
    </source>
</evidence>
<protein>
    <submittedName>
        <fullName evidence="2">Uncharacterized protein</fullName>
    </submittedName>
</protein>
<evidence type="ECO:0000313" key="3">
    <source>
        <dbReference type="Proteomes" id="UP000632849"/>
    </source>
</evidence>
<organism evidence="2 3">
    <name type="scientific">Streptomyces filamentosus</name>
    <name type="common">Streptomyces roseosporus</name>
    <dbReference type="NCBI Taxonomy" id="67294"/>
    <lineage>
        <taxon>Bacteria</taxon>
        <taxon>Bacillati</taxon>
        <taxon>Actinomycetota</taxon>
        <taxon>Actinomycetes</taxon>
        <taxon>Kitasatosporales</taxon>
        <taxon>Streptomycetaceae</taxon>
        <taxon>Streptomyces</taxon>
    </lineage>
</organism>
<comment type="caution">
    <text evidence="2">The sequence shown here is derived from an EMBL/GenBank/DDBJ whole genome shotgun (WGS) entry which is preliminary data.</text>
</comment>
<feature type="compositionally biased region" description="Low complexity" evidence="1">
    <location>
        <begin position="205"/>
        <end position="220"/>
    </location>
</feature>
<accession>A0A919BUJ4</accession>
<dbReference type="Proteomes" id="UP000632849">
    <property type="component" value="Unassembled WGS sequence"/>
</dbReference>
<dbReference type="EMBL" id="BNBE01000003">
    <property type="protein sequence ID" value="GHG15410.1"/>
    <property type="molecule type" value="Genomic_DNA"/>
</dbReference>
<dbReference type="RefSeq" id="WP_190043607.1">
    <property type="nucleotide sequence ID" value="NZ_BNBE01000003.1"/>
</dbReference>
<keyword evidence="3" id="KW-1185">Reference proteome</keyword>
<reference evidence="2" key="2">
    <citation type="submission" date="2020-09" db="EMBL/GenBank/DDBJ databases">
        <authorList>
            <person name="Sun Q."/>
            <person name="Ohkuma M."/>
        </authorList>
    </citation>
    <scope>NUCLEOTIDE SEQUENCE</scope>
    <source>
        <strain evidence="2">JCM 4122</strain>
    </source>
</reference>
<name>A0A919BUJ4_STRFL</name>
<feature type="compositionally biased region" description="Low complexity" evidence="1">
    <location>
        <begin position="175"/>
        <end position="196"/>
    </location>
</feature>
<gene>
    <name evidence="2" type="ORF">GCM10017667_56210</name>
</gene>
<feature type="region of interest" description="Disordered" evidence="1">
    <location>
        <begin position="164"/>
        <end position="244"/>
    </location>
</feature>